<dbReference type="SUPFAM" id="SSF63840">
    <property type="entry name" value="Ribonuclease domain of colicin E3"/>
    <property type="match status" value="1"/>
</dbReference>
<keyword evidence="2" id="KW-0812">Transmembrane</keyword>
<feature type="transmembrane region" description="Helical" evidence="2">
    <location>
        <begin position="12"/>
        <end position="33"/>
    </location>
</feature>
<gene>
    <name evidence="4" type="ORF">HNR07_006865</name>
</gene>
<dbReference type="InterPro" id="IPR030934">
    <property type="entry name" value="Intein_C"/>
</dbReference>
<evidence type="ECO:0000256" key="2">
    <source>
        <dbReference type="SAM" id="Phobius"/>
    </source>
</evidence>
<dbReference type="SUPFAM" id="SSF51294">
    <property type="entry name" value="Hedgehog/intein (Hint) domain"/>
    <property type="match status" value="1"/>
</dbReference>
<dbReference type="GO" id="GO:0003723">
    <property type="term" value="F:RNA binding"/>
    <property type="evidence" value="ECO:0007669"/>
    <property type="project" value="InterPro"/>
</dbReference>
<evidence type="ECO:0000256" key="1">
    <source>
        <dbReference type="SAM" id="MobiDB-lite"/>
    </source>
</evidence>
<dbReference type="Pfam" id="PF09000">
    <property type="entry name" value="Cytotoxic"/>
    <property type="match status" value="1"/>
</dbReference>
<feature type="region of interest" description="Disordered" evidence="1">
    <location>
        <begin position="555"/>
        <end position="584"/>
    </location>
</feature>
<feature type="region of interest" description="Disordered" evidence="1">
    <location>
        <begin position="55"/>
        <end position="160"/>
    </location>
</feature>
<name>A0A840WZT7_9ACTN</name>
<dbReference type="EMBL" id="JACHDO010000001">
    <property type="protein sequence ID" value="MBB5495728.1"/>
    <property type="molecule type" value="Genomic_DNA"/>
</dbReference>
<proteinExistence type="predicted"/>
<dbReference type="Gene3D" id="3.10.380.10">
    <property type="entry name" value="Colicin E3-like ribonuclease domain"/>
    <property type="match status" value="1"/>
</dbReference>
<comment type="caution">
    <text evidence="4">The sequence shown here is derived from an EMBL/GenBank/DDBJ whole genome shotgun (WGS) entry which is preliminary data.</text>
</comment>
<keyword evidence="5" id="KW-1185">Reference proteome</keyword>
<dbReference type="InterPro" id="IPR009105">
    <property type="entry name" value="Colicin_E3_ribonuclease"/>
</dbReference>
<dbReference type="SMART" id="SM00306">
    <property type="entry name" value="HintN"/>
    <property type="match status" value="1"/>
</dbReference>
<dbReference type="Pfam" id="PF07591">
    <property type="entry name" value="PT-HINT"/>
    <property type="match status" value="1"/>
</dbReference>
<dbReference type="InterPro" id="IPR003587">
    <property type="entry name" value="Hint_dom_N"/>
</dbReference>
<dbReference type="GO" id="GO:0016788">
    <property type="term" value="F:hydrolase activity, acting on ester bonds"/>
    <property type="evidence" value="ECO:0007669"/>
    <property type="project" value="InterPro"/>
</dbReference>
<evidence type="ECO:0000313" key="5">
    <source>
        <dbReference type="Proteomes" id="UP000579647"/>
    </source>
</evidence>
<dbReference type="GO" id="GO:0043022">
    <property type="term" value="F:ribosome binding"/>
    <property type="evidence" value="ECO:0007669"/>
    <property type="project" value="InterPro"/>
</dbReference>
<dbReference type="AlphaFoldDB" id="A0A840WZT7"/>
<dbReference type="Proteomes" id="UP000579647">
    <property type="component" value="Unassembled WGS sequence"/>
</dbReference>
<dbReference type="Gene3D" id="2.170.16.10">
    <property type="entry name" value="Hedgehog/Intein (Hint) domain"/>
    <property type="match status" value="2"/>
</dbReference>
<keyword evidence="2" id="KW-0472">Membrane</keyword>
<protein>
    <submittedName>
        <fullName evidence="4">Flp pilus assembly pilin Flp</fullName>
    </submittedName>
</protein>
<dbReference type="RefSeq" id="WP_184371024.1">
    <property type="nucleotide sequence ID" value="NZ_BAAAKM010000028.1"/>
</dbReference>
<dbReference type="InterPro" id="IPR036844">
    <property type="entry name" value="Hint_dom_sf"/>
</dbReference>
<feature type="domain" description="Hint" evidence="3">
    <location>
        <begin position="323"/>
        <end position="447"/>
    </location>
</feature>
<reference evidence="4 5" key="1">
    <citation type="submission" date="2020-08" db="EMBL/GenBank/DDBJ databases">
        <title>Sequencing the genomes of 1000 actinobacteria strains.</title>
        <authorList>
            <person name="Klenk H.-P."/>
        </authorList>
    </citation>
    <scope>NUCLEOTIDE SEQUENCE [LARGE SCALE GENOMIC DNA]</scope>
    <source>
        <strain evidence="4 5">DSM 44598</strain>
    </source>
</reference>
<dbReference type="InterPro" id="IPR036725">
    <property type="entry name" value="ColE3_ribonuclease_sf"/>
</dbReference>
<organism evidence="4 5">
    <name type="scientific">Nocardiopsis metallicus</name>
    <dbReference type="NCBI Taxonomy" id="179819"/>
    <lineage>
        <taxon>Bacteria</taxon>
        <taxon>Bacillati</taxon>
        <taxon>Actinomycetota</taxon>
        <taxon>Actinomycetes</taxon>
        <taxon>Streptosporangiales</taxon>
        <taxon>Nocardiopsidaceae</taxon>
        <taxon>Nocardiopsis</taxon>
    </lineage>
</organism>
<evidence type="ECO:0000259" key="3">
    <source>
        <dbReference type="SMART" id="SM00306"/>
    </source>
</evidence>
<sequence length="584" mass="61904">MLRRIHDSDRGASFIEYAAVIALVGAVIATLLVSGIPRRVSDGIAGAVDDALNGEGVSSDGAGPDVPWAEGPGVPGTGGPDSSQSAAPEREGSYSPETGESDFSEHGSSGGVGPGTSEKGRTDSAEGIPDPGLPEPFEFEPAPYNPEEHAGGATPAVWNGSDDFSVQQTLSWGDFWGNGSAFTFEDRGDYNWYCGEIAYNICYFGGGVAQGAVEVYEDSKNTACHFGFFCSYDEQREALSETGEGVGNLLSDPWGSVKDMAGDFWSTPERNRENISERHGPFWKDSGYWIPRMVGAPLKPFRIIGGNSNAPTGESRGGPSCVTNSFAPGTLIVLADGTTKPIELVEVGDHVLATDPVTGEEGPREVSDTIIGSGVKMMVEITVDTTTQIGAGSLEQGVLEGAVGRPGPVVLGDAIIATGGHPFWSPERDAWVNAVDLAPGMWLLTPEETLVQVSGVKSWEESTTVYNLTVQDINTYYVLAGDTPVLVHNVSRYKPAPEGKVLPGFPDAEYVGKGTNVRGGGGRRDRWELPDGRILEWDAKMGTVEMWTNKKKNAKHMGEFDPDSGNRLPGNKGLPVRGRKLGGC</sequence>
<keyword evidence="2" id="KW-1133">Transmembrane helix</keyword>
<dbReference type="CDD" id="cd00081">
    <property type="entry name" value="Hint"/>
    <property type="match status" value="1"/>
</dbReference>
<evidence type="ECO:0000313" key="4">
    <source>
        <dbReference type="EMBL" id="MBB5495728.1"/>
    </source>
</evidence>
<dbReference type="PROSITE" id="PS50818">
    <property type="entry name" value="INTEIN_C_TER"/>
    <property type="match status" value="1"/>
</dbReference>
<accession>A0A840WZT7</accession>